<feature type="transmembrane region" description="Helical" evidence="1">
    <location>
        <begin position="49"/>
        <end position="65"/>
    </location>
</feature>
<dbReference type="OrthoDB" id="9790659at2"/>
<protein>
    <submittedName>
        <fullName evidence="2">Putative hydrophobic protein (TIGR00271 family)</fullName>
    </submittedName>
</protein>
<dbReference type="InterPro" id="IPR005240">
    <property type="entry name" value="DUF389"/>
</dbReference>
<feature type="transmembrane region" description="Helical" evidence="1">
    <location>
        <begin position="279"/>
        <end position="299"/>
    </location>
</feature>
<dbReference type="Proteomes" id="UP000294558">
    <property type="component" value="Unassembled WGS sequence"/>
</dbReference>
<sequence length="519" mass="53057">MSEHATDPPAAPSGTRWWFAPVTWAATVVVIAGLVSLTAPSSSRPPERIAIGLLLGGSVLLWAAFRDRTWPLLPIGLATVVGGGALLRNGQAYIEVVTQGAGVLVLAIGVWTASAAWRRLGRVAALMTLSIFAGAAALVVSFDRELLSLSIGIVELVAATVVIAGINRARLTDDLRRSSGLVAIALLGLHTIDERTADPSSDHSVRDKVLYEGADRERRIFRFVILMGLASTIASLGIIADSTAVVIGAMLVAPLLVPLMGVSLSLVVGWRAELRRSAVVAGLGVLVAIGMGYLVSAVFGRGTDVATNAEIASRVSPTLLDLAIALAAGAAGAFALSRRDASDALPGVAVAIALVPPLAVVGVAAQLGAAAEAVGALLLFGTNALAIVAMGSATFVVAGTAETEASRPPDLGGWTLWVGVFAVVIVGLLVSNTEALNEAGAQDDLAARVVETWIDDAEYELVSVDVDGEAVTVMLSGPAEPDDLDDLGDALDRALGGVDTVDVQISITESATITIGDDS</sequence>
<dbReference type="PANTHER" id="PTHR20992">
    <property type="entry name" value="AT15442P-RELATED"/>
    <property type="match status" value="1"/>
</dbReference>
<keyword evidence="3" id="KW-1185">Reference proteome</keyword>
<comment type="caution">
    <text evidence="2">The sequence shown here is derived from an EMBL/GenBank/DDBJ whole genome shotgun (WGS) entry which is preliminary data.</text>
</comment>
<dbReference type="EMBL" id="SOAU01000001">
    <property type="protein sequence ID" value="TDT18176.1"/>
    <property type="molecule type" value="Genomic_DNA"/>
</dbReference>
<feature type="transmembrane region" description="Helical" evidence="1">
    <location>
        <begin position="348"/>
        <end position="367"/>
    </location>
</feature>
<keyword evidence="1" id="KW-1133">Transmembrane helix</keyword>
<feature type="transmembrane region" description="Helical" evidence="1">
    <location>
        <begin position="319"/>
        <end position="336"/>
    </location>
</feature>
<keyword evidence="1" id="KW-0812">Transmembrane</keyword>
<dbReference type="RefSeq" id="WP_133870408.1">
    <property type="nucleotide sequence ID" value="NZ_SOAU01000001.1"/>
</dbReference>
<feature type="transmembrane region" description="Helical" evidence="1">
    <location>
        <begin position="92"/>
        <end position="111"/>
    </location>
</feature>
<accession>A0A4R7I5T8</accession>
<evidence type="ECO:0000256" key="1">
    <source>
        <dbReference type="SAM" id="Phobius"/>
    </source>
</evidence>
<feature type="transmembrane region" description="Helical" evidence="1">
    <location>
        <begin position="123"/>
        <end position="140"/>
    </location>
</feature>
<proteinExistence type="predicted"/>
<feature type="transmembrane region" description="Helical" evidence="1">
    <location>
        <begin position="146"/>
        <end position="167"/>
    </location>
</feature>
<reference evidence="2 3" key="1">
    <citation type="submission" date="2019-03" db="EMBL/GenBank/DDBJ databases">
        <title>Sequencing the genomes of 1000 actinobacteria strains.</title>
        <authorList>
            <person name="Klenk H.-P."/>
        </authorList>
    </citation>
    <scope>NUCLEOTIDE SEQUENCE [LARGE SCALE GENOMIC DNA]</scope>
    <source>
        <strain evidence="2 3">DSM 18936</strain>
    </source>
</reference>
<dbReference type="PANTHER" id="PTHR20992:SF9">
    <property type="entry name" value="AT15442P-RELATED"/>
    <property type="match status" value="1"/>
</dbReference>
<feature type="transmembrane region" description="Helical" evidence="1">
    <location>
        <begin position="246"/>
        <end position="267"/>
    </location>
</feature>
<feature type="transmembrane region" description="Helical" evidence="1">
    <location>
        <begin position="17"/>
        <end position="37"/>
    </location>
</feature>
<feature type="transmembrane region" description="Helical" evidence="1">
    <location>
        <begin position="373"/>
        <end position="399"/>
    </location>
</feature>
<evidence type="ECO:0000313" key="3">
    <source>
        <dbReference type="Proteomes" id="UP000294558"/>
    </source>
</evidence>
<feature type="transmembrane region" description="Helical" evidence="1">
    <location>
        <begin position="411"/>
        <end position="430"/>
    </location>
</feature>
<dbReference type="AlphaFoldDB" id="A0A4R7I5T8"/>
<evidence type="ECO:0000313" key="2">
    <source>
        <dbReference type="EMBL" id="TDT18176.1"/>
    </source>
</evidence>
<name>A0A4R7I5T8_9ACTN</name>
<organism evidence="2 3">
    <name type="scientific">Ilumatobacter fluminis</name>
    <dbReference type="NCBI Taxonomy" id="467091"/>
    <lineage>
        <taxon>Bacteria</taxon>
        <taxon>Bacillati</taxon>
        <taxon>Actinomycetota</taxon>
        <taxon>Acidimicrobiia</taxon>
        <taxon>Acidimicrobiales</taxon>
        <taxon>Ilumatobacteraceae</taxon>
        <taxon>Ilumatobacter</taxon>
    </lineage>
</organism>
<gene>
    <name evidence="2" type="ORF">BDK89_3793</name>
</gene>
<dbReference type="Pfam" id="PF04087">
    <property type="entry name" value="DUF389"/>
    <property type="match status" value="1"/>
</dbReference>
<keyword evidence="1" id="KW-0472">Membrane</keyword>
<feature type="transmembrane region" description="Helical" evidence="1">
    <location>
        <begin position="220"/>
        <end position="240"/>
    </location>
</feature>